<gene>
    <name evidence="2" type="ORF">L3Y34_004822</name>
</gene>
<evidence type="ECO:0000313" key="3">
    <source>
        <dbReference type="Proteomes" id="UP000827892"/>
    </source>
</evidence>
<protein>
    <submittedName>
        <fullName evidence="2">Uncharacterized protein</fullName>
    </submittedName>
</protein>
<reference evidence="2 3" key="1">
    <citation type="submission" date="2022-05" db="EMBL/GenBank/DDBJ databases">
        <title>Chromosome-level reference genomes for two strains of Caenorhabditis briggsae: an improved platform for comparative genomics.</title>
        <authorList>
            <person name="Stevens L."/>
            <person name="Andersen E.C."/>
        </authorList>
    </citation>
    <scope>NUCLEOTIDE SEQUENCE [LARGE SCALE GENOMIC DNA]</scope>
    <source>
        <strain evidence="2">QX1410_ONT</strain>
        <tissue evidence="2">Whole-organism</tissue>
    </source>
</reference>
<feature type="compositionally biased region" description="Basic and acidic residues" evidence="1">
    <location>
        <begin position="183"/>
        <end position="211"/>
    </location>
</feature>
<evidence type="ECO:0000256" key="1">
    <source>
        <dbReference type="SAM" id="MobiDB-lite"/>
    </source>
</evidence>
<feature type="region of interest" description="Disordered" evidence="1">
    <location>
        <begin position="1"/>
        <end position="41"/>
    </location>
</feature>
<feature type="compositionally biased region" description="Basic residues" evidence="1">
    <location>
        <begin position="92"/>
        <end position="108"/>
    </location>
</feature>
<feature type="compositionally biased region" description="Low complexity" evidence="1">
    <location>
        <begin position="23"/>
        <end position="41"/>
    </location>
</feature>
<organism evidence="2 3">
    <name type="scientific">Caenorhabditis briggsae</name>
    <dbReference type="NCBI Taxonomy" id="6238"/>
    <lineage>
        <taxon>Eukaryota</taxon>
        <taxon>Metazoa</taxon>
        <taxon>Ecdysozoa</taxon>
        <taxon>Nematoda</taxon>
        <taxon>Chromadorea</taxon>
        <taxon>Rhabditida</taxon>
        <taxon>Rhabditina</taxon>
        <taxon>Rhabditomorpha</taxon>
        <taxon>Rhabditoidea</taxon>
        <taxon>Rhabditidae</taxon>
        <taxon>Peloderinae</taxon>
        <taxon>Caenorhabditis</taxon>
    </lineage>
</organism>
<feature type="region of interest" description="Disordered" evidence="1">
    <location>
        <begin position="82"/>
        <end position="166"/>
    </location>
</feature>
<feature type="compositionally biased region" description="Basic and acidic residues" evidence="1">
    <location>
        <begin position="1"/>
        <end position="10"/>
    </location>
</feature>
<dbReference type="Proteomes" id="UP000827892">
    <property type="component" value="Chromosome IV"/>
</dbReference>
<feature type="region of interest" description="Disordered" evidence="1">
    <location>
        <begin position="178"/>
        <end position="239"/>
    </location>
</feature>
<feature type="compositionally biased region" description="Low complexity" evidence="1">
    <location>
        <begin position="59"/>
        <end position="72"/>
    </location>
</feature>
<dbReference type="AlphaFoldDB" id="A0AAE9ACR3"/>
<evidence type="ECO:0000313" key="2">
    <source>
        <dbReference type="EMBL" id="ULT96493.1"/>
    </source>
</evidence>
<feature type="region of interest" description="Disordered" evidence="1">
    <location>
        <begin position="56"/>
        <end position="75"/>
    </location>
</feature>
<sequence length="239" mass="27496">MSRNSKDCHLKLSGQEQISANHSLVPVVQSSSSTSELSSPKSIHQHFYTVNISFNYSTPAQAPPQNAEEALPMISRLVGQQMKDLFKEEKKRRNSSSARRKSTRSSRRLSKEASFPPEVDALPIPIVSEDLPDDVTQQDTEESEMVEIPTRNKPKPKESEYQDITGITRKVRFRLVPSKRVKPVPEDQLPEKKFNKDKKRREYVELGKLHSLEPIQDQTEDEKRAEAKRRSRELARELY</sequence>
<accession>A0AAE9ACR3</accession>
<dbReference type="EMBL" id="CP090894">
    <property type="protein sequence ID" value="ULT96493.1"/>
    <property type="molecule type" value="Genomic_DNA"/>
</dbReference>
<name>A0AAE9ACR3_CAEBR</name>
<dbReference type="KEGG" id="cbr:CBG_01653"/>
<proteinExistence type="predicted"/>
<dbReference type="OMA" id="MHITSSQ"/>